<reference evidence="2" key="2">
    <citation type="submission" date="2024-10" db="UniProtKB">
        <authorList>
            <consortium name="EnsemblProtists"/>
        </authorList>
    </citation>
    <scope>IDENTIFICATION</scope>
</reference>
<proteinExistence type="predicted"/>
<sequence>MLALPALRGVAASASSAFGQLHGALRTMKKRSKNMQYTRNGPSWGKGTIKDWSRRWWQPVLPALAAPVAAGIVPGAEDSSSRQRKRALKKQQQIISMHARRIEGVKRNAAIREQKRAAEQGRVRDVLREYADMLRGSAVAGKGDPPPAPPTPP</sequence>
<organism evidence="2 3">
    <name type="scientific">Emiliania huxleyi (strain CCMP1516)</name>
    <dbReference type="NCBI Taxonomy" id="280463"/>
    <lineage>
        <taxon>Eukaryota</taxon>
        <taxon>Haptista</taxon>
        <taxon>Haptophyta</taxon>
        <taxon>Prymnesiophyceae</taxon>
        <taxon>Isochrysidales</taxon>
        <taxon>Noelaerhabdaceae</taxon>
        <taxon>Emiliania</taxon>
    </lineage>
</organism>
<dbReference type="PaxDb" id="2903-EOD18290"/>
<name>A0A0D3J455_EMIH1</name>
<dbReference type="AlphaFoldDB" id="A0A0D3J455"/>
<evidence type="ECO:0000256" key="1">
    <source>
        <dbReference type="SAM" id="MobiDB-lite"/>
    </source>
</evidence>
<evidence type="ECO:0008006" key="4">
    <source>
        <dbReference type="Google" id="ProtNLM"/>
    </source>
</evidence>
<dbReference type="Proteomes" id="UP000013827">
    <property type="component" value="Unassembled WGS sequence"/>
</dbReference>
<dbReference type="KEGG" id="ehx:EMIHUDRAFT_461401"/>
<evidence type="ECO:0000313" key="2">
    <source>
        <dbReference type="EnsemblProtists" id="EOD18290"/>
    </source>
</evidence>
<keyword evidence="3" id="KW-1185">Reference proteome</keyword>
<dbReference type="RefSeq" id="XP_005770719.1">
    <property type="nucleotide sequence ID" value="XM_005770662.1"/>
</dbReference>
<dbReference type="GeneID" id="19046291"/>
<evidence type="ECO:0000313" key="3">
    <source>
        <dbReference type="Proteomes" id="UP000013827"/>
    </source>
</evidence>
<dbReference type="HOGENOM" id="CLU_1716664_0_0_1"/>
<dbReference type="EnsemblProtists" id="EOD18290">
    <property type="protein sequence ID" value="EOD18290"/>
    <property type="gene ID" value="EMIHUDRAFT_461401"/>
</dbReference>
<protein>
    <recommendedName>
        <fullName evidence="4">MRPL25 domain-containing protein</fullName>
    </recommendedName>
</protein>
<reference evidence="3" key="1">
    <citation type="journal article" date="2013" name="Nature">
        <title>Pan genome of the phytoplankton Emiliania underpins its global distribution.</title>
        <authorList>
            <person name="Read B.A."/>
            <person name="Kegel J."/>
            <person name="Klute M.J."/>
            <person name="Kuo A."/>
            <person name="Lefebvre S.C."/>
            <person name="Maumus F."/>
            <person name="Mayer C."/>
            <person name="Miller J."/>
            <person name="Monier A."/>
            <person name="Salamov A."/>
            <person name="Young J."/>
            <person name="Aguilar M."/>
            <person name="Claverie J.M."/>
            <person name="Frickenhaus S."/>
            <person name="Gonzalez K."/>
            <person name="Herman E.K."/>
            <person name="Lin Y.C."/>
            <person name="Napier J."/>
            <person name="Ogata H."/>
            <person name="Sarno A.F."/>
            <person name="Shmutz J."/>
            <person name="Schroeder D."/>
            <person name="de Vargas C."/>
            <person name="Verret F."/>
            <person name="von Dassow P."/>
            <person name="Valentin K."/>
            <person name="Van de Peer Y."/>
            <person name="Wheeler G."/>
            <person name="Dacks J.B."/>
            <person name="Delwiche C.F."/>
            <person name="Dyhrman S.T."/>
            <person name="Glockner G."/>
            <person name="John U."/>
            <person name="Richards T."/>
            <person name="Worden A.Z."/>
            <person name="Zhang X."/>
            <person name="Grigoriev I.V."/>
            <person name="Allen A.E."/>
            <person name="Bidle K."/>
            <person name="Borodovsky M."/>
            <person name="Bowler C."/>
            <person name="Brownlee C."/>
            <person name="Cock J.M."/>
            <person name="Elias M."/>
            <person name="Gladyshev V.N."/>
            <person name="Groth M."/>
            <person name="Guda C."/>
            <person name="Hadaegh A."/>
            <person name="Iglesias-Rodriguez M.D."/>
            <person name="Jenkins J."/>
            <person name="Jones B.M."/>
            <person name="Lawson T."/>
            <person name="Leese F."/>
            <person name="Lindquist E."/>
            <person name="Lobanov A."/>
            <person name="Lomsadze A."/>
            <person name="Malik S.B."/>
            <person name="Marsh M.E."/>
            <person name="Mackinder L."/>
            <person name="Mock T."/>
            <person name="Mueller-Roeber B."/>
            <person name="Pagarete A."/>
            <person name="Parker M."/>
            <person name="Probert I."/>
            <person name="Quesneville H."/>
            <person name="Raines C."/>
            <person name="Rensing S.A."/>
            <person name="Riano-Pachon D.M."/>
            <person name="Richier S."/>
            <person name="Rokitta S."/>
            <person name="Shiraiwa Y."/>
            <person name="Soanes D.M."/>
            <person name="van der Giezen M."/>
            <person name="Wahlund T.M."/>
            <person name="Williams B."/>
            <person name="Wilson W."/>
            <person name="Wolfe G."/>
            <person name="Wurch L.L."/>
        </authorList>
    </citation>
    <scope>NUCLEOTIDE SEQUENCE</scope>
</reference>
<accession>A0A0D3J455</accession>
<feature type="region of interest" description="Disordered" evidence="1">
    <location>
        <begin position="73"/>
        <end position="92"/>
    </location>
</feature>